<dbReference type="RefSeq" id="WP_068322735.1">
    <property type="nucleotide sequence ID" value="NZ_CP010835.1"/>
</dbReference>
<dbReference type="PANTHER" id="PTHR43649:SF33">
    <property type="entry name" value="POLYGALACTURONAN_RHAMNOGALACTURONAN-BINDING PROTEIN YTCQ"/>
    <property type="match status" value="1"/>
</dbReference>
<dbReference type="Proteomes" id="UP001571980">
    <property type="component" value="Unassembled WGS sequence"/>
</dbReference>
<evidence type="ECO:0000256" key="3">
    <source>
        <dbReference type="ARBA" id="ARBA00023136"/>
    </source>
</evidence>
<dbReference type="Gene3D" id="3.40.190.10">
    <property type="entry name" value="Periplasmic binding protein-like II"/>
    <property type="match status" value="1"/>
</dbReference>
<dbReference type="AlphaFoldDB" id="A0A127BBR1"/>
<dbReference type="InterPro" id="IPR050490">
    <property type="entry name" value="Bact_solute-bd_prot1"/>
</dbReference>
<keyword evidence="9" id="KW-1185">Reference proteome</keyword>
<name>A0A127BBR1_9EURY</name>
<gene>
    <name evidence="7" type="ORF">P8X34_07130</name>
    <name evidence="6" type="ORF">TQ32_06945</name>
</gene>
<dbReference type="KEGG" id="pyc:TQ32_06945"/>
<proteinExistence type="predicted"/>
<dbReference type="GeneID" id="28491558"/>
<dbReference type="Proteomes" id="UP000070587">
    <property type="component" value="Chromosome"/>
</dbReference>
<dbReference type="STRING" id="1609559.TQ32_06945"/>
<reference evidence="6 8" key="2">
    <citation type="journal article" date="2016" name="Int. J. Syst. Evol. Microbiol.">
        <title>Pyrococcus kukulkanii sp. nov., a hyperthermophilic, piezophilic archaeon isolated from a deep-sea hydrothermal vent.</title>
        <authorList>
            <person name="Callac N."/>
            <person name="Oger P."/>
            <person name="Lesongeur F."/>
            <person name="Rattray J.E."/>
            <person name="Vannier P."/>
            <person name="Michoud G."/>
            <person name="Beauverger M."/>
            <person name="Gayet N."/>
            <person name="Rouxel O."/>
            <person name="Jebbar M."/>
            <person name="Godfroy A."/>
        </authorList>
    </citation>
    <scope>NUCLEOTIDE SEQUENCE [LARGE SCALE GENOMIC DNA]</scope>
    <source>
        <strain evidence="6 8">NCB100</strain>
    </source>
</reference>
<protein>
    <submittedName>
        <fullName evidence="6">ABC transporter substrate-binding protein</fullName>
    </submittedName>
</protein>
<dbReference type="PANTHER" id="PTHR43649">
    <property type="entry name" value="ARABINOSE-BINDING PROTEIN-RELATED"/>
    <property type="match status" value="1"/>
</dbReference>
<evidence type="ECO:0000256" key="1">
    <source>
        <dbReference type="ARBA" id="ARBA00022475"/>
    </source>
</evidence>
<reference evidence="7 9" key="3">
    <citation type="submission" date="2023-03" db="EMBL/GenBank/DDBJ databases">
        <title>Speciation in Pyrococcus: adaptation to high temperature as a mechanism.</title>
        <authorList>
            <person name="Gu J."/>
        </authorList>
    </citation>
    <scope>NUCLEOTIDE SEQUENCE [LARGE SCALE GENOMIC DNA]</scope>
    <source>
        <strain evidence="7 9">LMOA34</strain>
    </source>
</reference>
<evidence type="ECO:0000313" key="9">
    <source>
        <dbReference type="Proteomes" id="UP001571980"/>
    </source>
</evidence>
<evidence type="ECO:0000256" key="5">
    <source>
        <dbReference type="ARBA" id="ARBA00023288"/>
    </source>
</evidence>
<evidence type="ECO:0000313" key="6">
    <source>
        <dbReference type="EMBL" id="AMM54239.1"/>
    </source>
</evidence>
<dbReference type="InterPro" id="IPR006059">
    <property type="entry name" value="SBP"/>
</dbReference>
<dbReference type="EMBL" id="JARRIG010000004">
    <property type="protein sequence ID" value="MFA4804507.1"/>
    <property type="molecule type" value="Genomic_DNA"/>
</dbReference>
<sequence>MRKAVGILAALLLAVAVFASGCIGGGGPTKIVWASTQLNPPEERAFVLNELIPPFKDEAGIDVEFVPISYSDLATRLEGEEQSGKVTIDVVADLHGGLDYFNAKGWLTDLSDKVKTLQGRTFIESYMNYATDKNGKVFYVPWMSATYVMVVNKEAFKYLPSGLTEQDVIQGTEKWTYDALLAWVKNIYEKTGKKAFGLPAGPKGLLHRFIHGYLYPSFTGYEAKKFDSSEAIDMWNYFKELWKYTNPASTTWDAMADPLLQGEVLIAWDHTARIKNAIVTKPDQFVVVPVPRGPEGRGFIVVLAGLAIPKNAPHPDEAWKLIDYLTKPETQVKVLEKVGFFPTVKEAANAVPEGPLKILVEGVTAQSSTKDALIVMIPNLGEKGGEFSGLYREAFKRIVLQGEDPQKVLGELGPKLHNLFKEKGIPEP</sequence>
<keyword evidence="2" id="KW-0732">Signal</keyword>
<evidence type="ECO:0000313" key="8">
    <source>
        <dbReference type="Proteomes" id="UP000070587"/>
    </source>
</evidence>
<keyword evidence="4" id="KW-0564">Palmitate</keyword>
<reference evidence="8" key="1">
    <citation type="submission" date="2015-02" db="EMBL/GenBank/DDBJ databases">
        <title>Pyrococcus kukulkanii sp. nov., a novel hyperthermophilic archaeon isolated from a deep-sea hydrothermal vent at the Guaymas Basin.</title>
        <authorList>
            <person name="Oger P.M."/>
            <person name="Callac N."/>
            <person name="Jebbar M."/>
            <person name="Godfroy A."/>
        </authorList>
    </citation>
    <scope>NUCLEOTIDE SEQUENCE [LARGE SCALE GENOMIC DNA]</scope>
    <source>
        <strain evidence="8">NCB100</strain>
    </source>
</reference>
<keyword evidence="5" id="KW-0449">Lipoprotein</keyword>
<keyword evidence="3" id="KW-0472">Membrane</keyword>
<dbReference type="PROSITE" id="PS51257">
    <property type="entry name" value="PROKAR_LIPOPROTEIN"/>
    <property type="match status" value="1"/>
</dbReference>
<dbReference type="EMBL" id="CP010835">
    <property type="protein sequence ID" value="AMM54239.1"/>
    <property type="molecule type" value="Genomic_DNA"/>
</dbReference>
<accession>A0A127BBR1</accession>
<evidence type="ECO:0000313" key="7">
    <source>
        <dbReference type="EMBL" id="MFA4804507.1"/>
    </source>
</evidence>
<evidence type="ECO:0000256" key="4">
    <source>
        <dbReference type="ARBA" id="ARBA00023139"/>
    </source>
</evidence>
<dbReference type="SUPFAM" id="SSF53850">
    <property type="entry name" value="Periplasmic binding protein-like II"/>
    <property type="match status" value="1"/>
</dbReference>
<organism evidence="6 8">
    <name type="scientific">Pyrococcus kukulkanii</name>
    <dbReference type="NCBI Taxonomy" id="1609559"/>
    <lineage>
        <taxon>Archaea</taxon>
        <taxon>Methanobacteriati</taxon>
        <taxon>Methanobacteriota</taxon>
        <taxon>Thermococci</taxon>
        <taxon>Thermococcales</taxon>
        <taxon>Thermococcaceae</taxon>
        <taxon>Pyrococcus</taxon>
    </lineage>
</organism>
<dbReference type="OrthoDB" id="84725at2157"/>
<dbReference type="PATRIC" id="fig|1609559.3.peg.1463"/>
<dbReference type="Pfam" id="PF01547">
    <property type="entry name" value="SBP_bac_1"/>
    <property type="match status" value="1"/>
</dbReference>
<keyword evidence="1" id="KW-1003">Cell membrane</keyword>
<evidence type="ECO:0000256" key="2">
    <source>
        <dbReference type="ARBA" id="ARBA00022729"/>
    </source>
</evidence>